<sequence>MDQQDRKRGFNKAFQSASQHMGDPFRKALRSVAASSAASAPQIFYTPAEPFSSDKENETPFLQVKGAPPVAPGVPKADYPSQQAFAPHLDRVPGRFPLSTQFLHDISEQHHPGKGLEGSTMPPVLGRESYANAPMQLTPLNQPIFSSSPTGFTSDPKSSSPSNDVLGACVDSEPGPVILEDSNTGFHDQVVSMGPSTPSTLHFKELSLLDSPKRQVPVLRSRSLIGAKRANVFVMPTAFQTCFPGILPNEIIISFDKGKQIMKTDKYPLCNESRFFAQMLDSLFIEGHTRCIRLRDDFPYAITALVHFIEMGIYVFNPQMRVQYPNITLLDLHIHAYIVGSKYELPRLCEHAISEYINVCEMILSMGITPDPIDSNSNALVPMYGFSNDATDPATQPTFSSAPDPTANAVSNIFNTFLDSLVLLWRNTHHRNDPLRQAVLELIKPELNKFMKVRFFTTLMMEMVGFGDDVMHSLAEDGFDIKAVPVPAQLKRRWGVRFGGA</sequence>
<evidence type="ECO:0008006" key="4">
    <source>
        <dbReference type="Google" id="ProtNLM"/>
    </source>
</evidence>
<feature type="region of interest" description="Disordered" evidence="1">
    <location>
        <begin position="139"/>
        <end position="166"/>
    </location>
</feature>
<dbReference type="CDD" id="cd18186">
    <property type="entry name" value="BTB_POZ_ZBTB_KLHL-like"/>
    <property type="match status" value="1"/>
</dbReference>
<dbReference type="OrthoDB" id="6359816at2759"/>
<evidence type="ECO:0000313" key="2">
    <source>
        <dbReference type="EMBL" id="KAF1941361.1"/>
    </source>
</evidence>
<organism evidence="2 3">
    <name type="scientific">Clathrospora elynae</name>
    <dbReference type="NCBI Taxonomy" id="706981"/>
    <lineage>
        <taxon>Eukaryota</taxon>
        <taxon>Fungi</taxon>
        <taxon>Dikarya</taxon>
        <taxon>Ascomycota</taxon>
        <taxon>Pezizomycotina</taxon>
        <taxon>Dothideomycetes</taxon>
        <taxon>Pleosporomycetidae</taxon>
        <taxon>Pleosporales</taxon>
        <taxon>Diademaceae</taxon>
        <taxon>Clathrospora</taxon>
    </lineage>
</organism>
<feature type="region of interest" description="Disordered" evidence="1">
    <location>
        <begin position="1"/>
        <end position="22"/>
    </location>
</feature>
<keyword evidence="3" id="KW-1185">Reference proteome</keyword>
<protein>
    <recommendedName>
        <fullName evidence="4">BTB domain-containing protein</fullName>
    </recommendedName>
</protein>
<proteinExistence type="predicted"/>
<name>A0A6A5SL58_9PLEO</name>
<accession>A0A6A5SL58</accession>
<dbReference type="AlphaFoldDB" id="A0A6A5SL58"/>
<dbReference type="InterPro" id="IPR011333">
    <property type="entry name" value="SKP1/BTB/POZ_sf"/>
</dbReference>
<reference evidence="2" key="1">
    <citation type="journal article" date="2020" name="Stud. Mycol.">
        <title>101 Dothideomycetes genomes: a test case for predicting lifestyles and emergence of pathogens.</title>
        <authorList>
            <person name="Haridas S."/>
            <person name="Albert R."/>
            <person name="Binder M."/>
            <person name="Bloem J."/>
            <person name="Labutti K."/>
            <person name="Salamov A."/>
            <person name="Andreopoulos B."/>
            <person name="Baker S."/>
            <person name="Barry K."/>
            <person name="Bills G."/>
            <person name="Bluhm B."/>
            <person name="Cannon C."/>
            <person name="Castanera R."/>
            <person name="Culley D."/>
            <person name="Daum C."/>
            <person name="Ezra D."/>
            <person name="Gonzalez J."/>
            <person name="Henrissat B."/>
            <person name="Kuo A."/>
            <person name="Liang C."/>
            <person name="Lipzen A."/>
            <person name="Lutzoni F."/>
            <person name="Magnuson J."/>
            <person name="Mondo S."/>
            <person name="Nolan M."/>
            <person name="Ohm R."/>
            <person name="Pangilinan J."/>
            <person name="Park H.-J."/>
            <person name="Ramirez L."/>
            <person name="Alfaro M."/>
            <person name="Sun H."/>
            <person name="Tritt A."/>
            <person name="Yoshinaga Y."/>
            <person name="Zwiers L.-H."/>
            <person name="Turgeon B."/>
            <person name="Goodwin S."/>
            <person name="Spatafora J."/>
            <person name="Crous P."/>
            <person name="Grigoriev I."/>
        </authorList>
    </citation>
    <scope>NUCLEOTIDE SEQUENCE</scope>
    <source>
        <strain evidence="2">CBS 161.51</strain>
    </source>
</reference>
<gene>
    <name evidence="2" type="ORF">EJ02DRAFT_423075</name>
</gene>
<evidence type="ECO:0000256" key="1">
    <source>
        <dbReference type="SAM" id="MobiDB-lite"/>
    </source>
</evidence>
<dbReference type="EMBL" id="ML976048">
    <property type="protein sequence ID" value="KAF1941361.1"/>
    <property type="molecule type" value="Genomic_DNA"/>
</dbReference>
<dbReference type="Proteomes" id="UP000800038">
    <property type="component" value="Unassembled WGS sequence"/>
</dbReference>
<dbReference type="Gene3D" id="3.30.710.10">
    <property type="entry name" value="Potassium Channel Kv1.1, Chain A"/>
    <property type="match status" value="1"/>
</dbReference>
<feature type="compositionally biased region" description="Polar residues" evidence="1">
    <location>
        <begin position="139"/>
        <end position="163"/>
    </location>
</feature>
<evidence type="ECO:0000313" key="3">
    <source>
        <dbReference type="Proteomes" id="UP000800038"/>
    </source>
</evidence>